<dbReference type="InterPro" id="IPR011006">
    <property type="entry name" value="CheY-like_superfamily"/>
</dbReference>
<gene>
    <name evidence="4" type="primary">tmoT_6</name>
    <name evidence="4" type="ORF">LMG21510_03560</name>
</gene>
<name>A0ABM8XE44_9BURK</name>
<dbReference type="SMART" id="SM00448">
    <property type="entry name" value="REC"/>
    <property type="match status" value="1"/>
</dbReference>
<organism evidence="4 5">
    <name type="scientific">Cupriavidus respiraculi</name>
    <dbReference type="NCBI Taxonomy" id="195930"/>
    <lineage>
        <taxon>Bacteria</taxon>
        <taxon>Pseudomonadati</taxon>
        <taxon>Pseudomonadota</taxon>
        <taxon>Betaproteobacteria</taxon>
        <taxon>Burkholderiales</taxon>
        <taxon>Burkholderiaceae</taxon>
        <taxon>Cupriavidus</taxon>
    </lineage>
</organism>
<dbReference type="Pfam" id="PF00072">
    <property type="entry name" value="Response_reg"/>
    <property type="match status" value="1"/>
</dbReference>
<keyword evidence="5" id="KW-1185">Reference proteome</keyword>
<evidence type="ECO:0000313" key="5">
    <source>
        <dbReference type="Proteomes" id="UP000721236"/>
    </source>
</evidence>
<comment type="caution">
    <text evidence="4">The sequence shown here is derived from an EMBL/GenBank/DDBJ whole genome shotgun (WGS) entry which is preliminary data.</text>
</comment>
<dbReference type="PANTHER" id="PTHR44591:SF25">
    <property type="entry name" value="CHEMOTAXIS TWO-COMPONENT RESPONSE REGULATOR"/>
    <property type="match status" value="1"/>
</dbReference>
<keyword evidence="1 2" id="KW-0597">Phosphoprotein</keyword>
<dbReference type="EMBL" id="CAJZAH010000003">
    <property type="protein sequence ID" value="CAG9178340.1"/>
    <property type="molecule type" value="Genomic_DNA"/>
</dbReference>
<evidence type="ECO:0000259" key="3">
    <source>
        <dbReference type="PROSITE" id="PS50110"/>
    </source>
</evidence>
<dbReference type="PANTHER" id="PTHR44591">
    <property type="entry name" value="STRESS RESPONSE REGULATOR PROTEIN 1"/>
    <property type="match status" value="1"/>
</dbReference>
<reference evidence="4 5" key="1">
    <citation type="submission" date="2021-08" db="EMBL/GenBank/DDBJ databases">
        <authorList>
            <person name="Peeters C."/>
        </authorList>
    </citation>
    <scope>NUCLEOTIDE SEQUENCE [LARGE SCALE GENOMIC DNA]</scope>
    <source>
        <strain evidence="4 5">LMG 21510</strain>
    </source>
</reference>
<protein>
    <submittedName>
        <fullName evidence="4">Response regulator protein TmoT</fullName>
    </submittedName>
</protein>
<evidence type="ECO:0000256" key="1">
    <source>
        <dbReference type="ARBA" id="ARBA00022553"/>
    </source>
</evidence>
<evidence type="ECO:0000313" key="4">
    <source>
        <dbReference type="EMBL" id="CAG9178340.1"/>
    </source>
</evidence>
<dbReference type="Proteomes" id="UP000721236">
    <property type="component" value="Unassembled WGS sequence"/>
</dbReference>
<dbReference type="Gene3D" id="3.40.50.2300">
    <property type="match status" value="1"/>
</dbReference>
<feature type="domain" description="Response regulatory" evidence="3">
    <location>
        <begin position="7"/>
        <end position="122"/>
    </location>
</feature>
<feature type="modified residue" description="4-aspartylphosphate" evidence="2">
    <location>
        <position position="59"/>
    </location>
</feature>
<dbReference type="PROSITE" id="PS50110">
    <property type="entry name" value="RESPONSE_REGULATORY"/>
    <property type="match status" value="1"/>
</dbReference>
<evidence type="ECO:0000256" key="2">
    <source>
        <dbReference type="PROSITE-ProRule" id="PRU00169"/>
    </source>
</evidence>
<proteinExistence type="predicted"/>
<accession>A0ABM8XE44</accession>
<dbReference type="InterPro" id="IPR001789">
    <property type="entry name" value="Sig_transdc_resp-reg_receiver"/>
</dbReference>
<sequence length="123" mass="13270">MGSATTFVVIVDDDDAVARAIARLLRAAGVRVDAYANGRALLERLGEDPGYRPDCVILDVCMPGIDGLEMQRRLAPTRLPVLFATAYDVPEARERALANGAIGYMRKPFNAAQLLALIPGVRC</sequence>
<dbReference type="RefSeq" id="WP_224043065.1">
    <property type="nucleotide sequence ID" value="NZ_CAJZAH010000003.1"/>
</dbReference>
<dbReference type="SUPFAM" id="SSF52172">
    <property type="entry name" value="CheY-like"/>
    <property type="match status" value="1"/>
</dbReference>
<dbReference type="InterPro" id="IPR050595">
    <property type="entry name" value="Bact_response_regulator"/>
</dbReference>